<dbReference type="InterPro" id="IPR004154">
    <property type="entry name" value="Anticodon-bd"/>
</dbReference>
<dbReference type="GO" id="GO:0004829">
    <property type="term" value="F:threonine-tRNA ligase activity"/>
    <property type="evidence" value="ECO:0007669"/>
    <property type="project" value="UniProtKB-UniRule"/>
</dbReference>
<dbReference type="SUPFAM" id="SSF52954">
    <property type="entry name" value="Class II aaRS ABD-related"/>
    <property type="match status" value="1"/>
</dbReference>
<dbReference type="Gene3D" id="3.30.54.20">
    <property type="match status" value="1"/>
</dbReference>
<keyword evidence="8 12" id="KW-0694">RNA-binding</keyword>
<dbReference type="NCBIfam" id="TIGR00418">
    <property type="entry name" value="thrS"/>
    <property type="match status" value="1"/>
</dbReference>
<evidence type="ECO:0000256" key="5">
    <source>
        <dbReference type="ARBA" id="ARBA00022741"/>
    </source>
</evidence>
<dbReference type="CDD" id="cd00860">
    <property type="entry name" value="ThrRS_anticodon"/>
    <property type="match status" value="1"/>
</dbReference>
<protein>
    <recommendedName>
        <fullName evidence="12">Threonine--tRNA ligase</fullName>
        <ecNumber evidence="12">6.1.1.3</ecNumber>
    </recommendedName>
    <alternativeName>
        <fullName evidence="12">Threonyl-tRNA synthetase</fullName>
        <shortName evidence="12">ThrRS</shortName>
    </alternativeName>
</protein>
<keyword evidence="6 12" id="KW-0862">Zinc</keyword>
<dbReference type="Gene3D" id="3.30.980.10">
    <property type="entry name" value="Threonyl-trna Synthetase, Chain A, domain 2"/>
    <property type="match status" value="1"/>
</dbReference>
<feature type="binding site" evidence="12">
    <location>
        <position position="463"/>
    </location>
    <ligand>
        <name>Zn(2+)</name>
        <dbReference type="ChEBI" id="CHEBI:29105"/>
        <note>catalytic</note>
    </ligand>
</feature>
<dbReference type="FunFam" id="3.30.930.10:FF:000002">
    <property type="entry name" value="Threonine--tRNA ligase"/>
    <property type="match status" value="1"/>
</dbReference>
<dbReference type="Gene3D" id="3.40.50.800">
    <property type="entry name" value="Anticodon-binding domain"/>
    <property type="match status" value="1"/>
</dbReference>
<dbReference type="SMART" id="SM00863">
    <property type="entry name" value="tRNA_SAD"/>
    <property type="match status" value="1"/>
</dbReference>
<evidence type="ECO:0000313" key="14">
    <source>
        <dbReference type="EMBL" id="OGY79030.1"/>
    </source>
</evidence>
<comment type="subcellular location">
    <subcellularLocation>
        <location evidence="12">Cytoplasm</location>
    </subcellularLocation>
</comment>
<dbReference type="AlphaFoldDB" id="A0A1G2ASP3"/>
<evidence type="ECO:0000256" key="3">
    <source>
        <dbReference type="ARBA" id="ARBA00022598"/>
    </source>
</evidence>
<dbReference type="GO" id="GO:0005524">
    <property type="term" value="F:ATP binding"/>
    <property type="evidence" value="ECO:0007669"/>
    <property type="project" value="UniProtKB-UniRule"/>
</dbReference>
<reference evidence="14 15" key="1">
    <citation type="journal article" date="2016" name="Nat. Commun.">
        <title>Thousands of microbial genomes shed light on interconnected biogeochemical processes in an aquifer system.</title>
        <authorList>
            <person name="Anantharaman K."/>
            <person name="Brown C.T."/>
            <person name="Hug L.A."/>
            <person name="Sharon I."/>
            <person name="Castelle C.J."/>
            <person name="Probst A.J."/>
            <person name="Thomas B.C."/>
            <person name="Singh A."/>
            <person name="Wilkins M.J."/>
            <person name="Karaoz U."/>
            <person name="Brodie E.L."/>
            <person name="Williams K.H."/>
            <person name="Hubbard S.S."/>
            <person name="Banfield J.F."/>
        </authorList>
    </citation>
    <scope>NUCLEOTIDE SEQUENCE [LARGE SCALE GENOMIC DNA]</scope>
</reference>
<keyword evidence="9 12" id="KW-0648">Protein biosynthesis</keyword>
<comment type="caution">
    <text evidence="12">Lacks conserved residue(s) required for the propagation of feature annotation.</text>
</comment>
<keyword evidence="2 12" id="KW-0820">tRNA-binding</keyword>
<dbReference type="InterPro" id="IPR002320">
    <property type="entry name" value="Thr-tRNA-ligase_IIa"/>
</dbReference>
<feature type="binding site" evidence="12">
    <location>
        <position position="283"/>
    </location>
    <ligand>
        <name>Zn(2+)</name>
        <dbReference type="ChEBI" id="CHEBI:29105"/>
        <note>catalytic</note>
    </ligand>
</feature>
<dbReference type="InterPro" id="IPR033728">
    <property type="entry name" value="ThrRS_core"/>
</dbReference>
<dbReference type="Proteomes" id="UP000177165">
    <property type="component" value="Unassembled WGS sequence"/>
</dbReference>
<dbReference type="HAMAP" id="MF_00184">
    <property type="entry name" value="Thr_tRNA_synth"/>
    <property type="match status" value="1"/>
</dbReference>
<evidence type="ECO:0000256" key="1">
    <source>
        <dbReference type="ARBA" id="ARBA00008226"/>
    </source>
</evidence>
<name>A0A1G2ASP3_9BACT</name>
<dbReference type="PROSITE" id="PS50862">
    <property type="entry name" value="AA_TRNA_LIGASE_II"/>
    <property type="match status" value="1"/>
</dbReference>
<comment type="caution">
    <text evidence="14">The sequence shown here is derived from an EMBL/GenBank/DDBJ whole genome shotgun (WGS) entry which is preliminary data.</text>
</comment>
<dbReference type="InterPro" id="IPR036621">
    <property type="entry name" value="Anticodon-bd_dom_sf"/>
</dbReference>
<dbReference type="GO" id="GO:0006435">
    <property type="term" value="P:threonyl-tRNA aminoacylation"/>
    <property type="evidence" value="ECO:0007669"/>
    <property type="project" value="UniProtKB-UniRule"/>
</dbReference>
<dbReference type="GO" id="GO:0046872">
    <property type="term" value="F:metal ion binding"/>
    <property type="evidence" value="ECO:0007669"/>
    <property type="project" value="UniProtKB-KW"/>
</dbReference>
<dbReference type="Pfam" id="PF00587">
    <property type="entry name" value="tRNA-synt_2b"/>
    <property type="match status" value="1"/>
</dbReference>
<dbReference type="Pfam" id="PF03129">
    <property type="entry name" value="HGTP_anticodon"/>
    <property type="match status" value="1"/>
</dbReference>
<evidence type="ECO:0000256" key="12">
    <source>
        <dbReference type="HAMAP-Rule" id="MF_00184"/>
    </source>
</evidence>
<dbReference type="Pfam" id="PF07973">
    <property type="entry name" value="tRNA_SAD"/>
    <property type="match status" value="1"/>
</dbReference>
<dbReference type="InterPro" id="IPR012947">
    <property type="entry name" value="tRNA_SAD"/>
</dbReference>
<dbReference type="PRINTS" id="PR01047">
    <property type="entry name" value="TRNASYNTHTHR"/>
</dbReference>
<proteinExistence type="inferred from homology"/>
<keyword evidence="3 12" id="KW-0436">Ligase</keyword>
<dbReference type="Gene3D" id="3.30.930.10">
    <property type="entry name" value="Bira Bifunctional Protein, Domain 2"/>
    <property type="match status" value="1"/>
</dbReference>
<dbReference type="SUPFAM" id="SSF55681">
    <property type="entry name" value="Class II aaRS and biotin synthetases"/>
    <property type="match status" value="1"/>
</dbReference>
<keyword evidence="5 12" id="KW-0547">Nucleotide-binding</keyword>
<dbReference type="GO" id="GO:0000049">
    <property type="term" value="F:tRNA binding"/>
    <property type="evidence" value="ECO:0007669"/>
    <property type="project" value="UniProtKB-KW"/>
</dbReference>
<feature type="binding site" evidence="12">
    <location>
        <position position="334"/>
    </location>
    <ligand>
        <name>Zn(2+)</name>
        <dbReference type="ChEBI" id="CHEBI:29105"/>
        <note>catalytic</note>
    </ligand>
</feature>
<evidence type="ECO:0000256" key="8">
    <source>
        <dbReference type="ARBA" id="ARBA00022884"/>
    </source>
</evidence>
<evidence type="ECO:0000256" key="2">
    <source>
        <dbReference type="ARBA" id="ARBA00022555"/>
    </source>
</evidence>
<organism evidence="14 15">
    <name type="scientific">Candidatus Kerfeldbacteria bacterium RIFCSPHIGHO2_02_FULL_42_14</name>
    <dbReference type="NCBI Taxonomy" id="1798540"/>
    <lineage>
        <taxon>Bacteria</taxon>
        <taxon>Candidatus Kerfeldiibacteriota</taxon>
    </lineage>
</organism>
<gene>
    <name evidence="12" type="primary">thrS</name>
    <name evidence="14" type="ORF">A3B74_04055</name>
</gene>
<keyword evidence="10 12" id="KW-0030">Aminoacyl-tRNA synthetase</keyword>
<evidence type="ECO:0000313" key="15">
    <source>
        <dbReference type="Proteomes" id="UP000177165"/>
    </source>
</evidence>
<accession>A0A1G2ASP3</accession>
<feature type="domain" description="Aminoacyl-transfer RNA synthetases class-II family profile" evidence="13">
    <location>
        <begin position="221"/>
        <end position="486"/>
    </location>
</feature>
<evidence type="ECO:0000256" key="10">
    <source>
        <dbReference type="ARBA" id="ARBA00023146"/>
    </source>
</evidence>
<dbReference type="InterPro" id="IPR047246">
    <property type="entry name" value="ThrRS_anticodon"/>
</dbReference>
<keyword evidence="4 12" id="KW-0479">Metal-binding</keyword>
<dbReference type="InterPro" id="IPR002314">
    <property type="entry name" value="aa-tRNA-synt_IIb"/>
</dbReference>
<dbReference type="EC" id="6.1.1.3" evidence="12"/>
<keyword evidence="12" id="KW-0963">Cytoplasm</keyword>
<evidence type="ECO:0000259" key="13">
    <source>
        <dbReference type="PROSITE" id="PS50862"/>
    </source>
</evidence>
<comment type="subunit">
    <text evidence="12">Homodimer.</text>
</comment>
<dbReference type="InterPro" id="IPR045864">
    <property type="entry name" value="aa-tRNA-synth_II/BPL/LPL"/>
</dbReference>
<evidence type="ECO:0000256" key="4">
    <source>
        <dbReference type="ARBA" id="ARBA00022723"/>
    </source>
</evidence>
<comment type="cofactor">
    <cofactor evidence="12">
        <name>Zn(2+)</name>
        <dbReference type="ChEBI" id="CHEBI:29105"/>
    </cofactor>
    <text evidence="12">Binds 1 zinc ion per subunit.</text>
</comment>
<dbReference type="PANTHER" id="PTHR11451">
    <property type="entry name" value="THREONINE-TRNA LIGASE"/>
    <property type="match status" value="1"/>
</dbReference>
<evidence type="ECO:0000256" key="7">
    <source>
        <dbReference type="ARBA" id="ARBA00022840"/>
    </source>
</evidence>
<dbReference type="InterPro" id="IPR018163">
    <property type="entry name" value="Thr/Ala-tRNA-synth_IIc_edit"/>
</dbReference>
<comment type="similarity">
    <text evidence="1 12">Belongs to the class-II aminoacyl-tRNA synthetase family.</text>
</comment>
<comment type="catalytic activity">
    <reaction evidence="11 12">
        <text>tRNA(Thr) + L-threonine + ATP = L-threonyl-tRNA(Thr) + AMP + diphosphate + H(+)</text>
        <dbReference type="Rhea" id="RHEA:24624"/>
        <dbReference type="Rhea" id="RHEA-COMP:9670"/>
        <dbReference type="Rhea" id="RHEA-COMP:9704"/>
        <dbReference type="ChEBI" id="CHEBI:15378"/>
        <dbReference type="ChEBI" id="CHEBI:30616"/>
        <dbReference type="ChEBI" id="CHEBI:33019"/>
        <dbReference type="ChEBI" id="CHEBI:57926"/>
        <dbReference type="ChEBI" id="CHEBI:78442"/>
        <dbReference type="ChEBI" id="CHEBI:78534"/>
        <dbReference type="ChEBI" id="CHEBI:456215"/>
        <dbReference type="EC" id="6.1.1.3"/>
    </reaction>
</comment>
<dbReference type="CDD" id="cd00771">
    <property type="entry name" value="ThrRS_core"/>
    <property type="match status" value="1"/>
</dbReference>
<evidence type="ECO:0000256" key="9">
    <source>
        <dbReference type="ARBA" id="ARBA00022917"/>
    </source>
</evidence>
<dbReference type="STRING" id="1798540.A3B74_04055"/>
<dbReference type="PANTHER" id="PTHR11451:SF44">
    <property type="entry name" value="THREONINE--TRNA LIGASE, CHLOROPLASTIC_MITOCHONDRIAL 2"/>
    <property type="match status" value="1"/>
</dbReference>
<sequence>MTVRNLHDPLEVKRHSFAHLVAAAVTRLFPGTHLGVGPVIDNGFYHDFELPEGKKLSEADLPRIEAMVRRLITEAQEFAKKIVPIQEAIQLLQQRGQVYTQELAEDLEKEGIHEVSFYSNGEFSNMCTGPHIQNTRLLDSHAFKLMNVAGVYWKGDEQRPQIQRIYGAAFHTSQALEDYLKLHEEAKRRDHRKLGKELDLFVFSPLVGAGLPLFTSKGALIRKLISDFILELQKPFGYQQVWIPHLTKTALYKTSGHWDKYKNDLFYVRGKHDNEYVLKPMNCPHHTQIYASRLRSFRELPLRFAEVSTTYRDEQPGELQGLSRVLAITVDDAHLFCTPEQVLSEVLNIFKIIEPFYAAFHLPLTIRLSLRDPEHPENYLGSEHVWEQSESLLAQAIESFGKTYLKVPGEAAFYGPKIDFLAKDSLGRSWQVATIQIDFNQPERFQLVYQDHDGKPKAPVMIHRAIAGSLERFMAILIEHFAGAFPLWLAPLQLALLPVAERHVAFAQKLAADFREYDFRVEVFDTSTTVSKKIVEAAKLHIPYVLVLGDKEIEERMLSIRKRGNKKVTSTSKDEFIALVQSALKSRTLEL</sequence>
<dbReference type="EMBL" id="MHKB01000011">
    <property type="protein sequence ID" value="OGY79030.1"/>
    <property type="molecule type" value="Genomic_DNA"/>
</dbReference>
<dbReference type="InterPro" id="IPR006195">
    <property type="entry name" value="aa-tRNA-synth_II"/>
</dbReference>
<dbReference type="SUPFAM" id="SSF55186">
    <property type="entry name" value="ThrRS/AlaRS common domain"/>
    <property type="match status" value="1"/>
</dbReference>
<evidence type="ECO:0000256" key="11">
    <source>
        <dbReference type="ARBA" id="ARBA00049515"/>
    </source>
</evidence>
<dbReference type="GO" id="GO:0005737">
    <property type="term" value="C:cytoplasm"/>
    <property type="evidence" value="ECO:0007669"/>
    <property type="project" value="UniProtKB-SubCell"/>
</dbReference>
<keyword evidence="7 12" id="KW-0067">ATP-binding</keyword>
<evidence type="ECO:0000256" key="6">
    <source>
        <dbReference type="ARBA" id="ARBA00022833"/>
    </source>
</evidence>